<keyword evidence="2" id="KW-1185">Reference proteome</keyword>
<dbReference type="Proteomes" id="UP000266861">
    <property type="component" value="Unassembled WGS sequence"/>
</dbReference>
<organism evidence="1 2">
    <name type="scientific">Diversispora epigaea</name>
    <dbReference type="NCBI Taxonomy" id="1348612"/>
    <lineage>
        <taxon>Eukaryota</taxon>
        <taxon>Fungi</taxon>
        <taxon>Fungi incertae sedis</taxon>
        <taxon>Mucoromycota</taxon>
        <taxon>Glomeromycotina</taxon>
        <taxon>Glomeromycetes</taxon>
        <taxon>Diversisporales</taxon>
        <taxon>Diversisporaceae</taxon>
        <taxon>Diversispora</taxon>
    </lineage>
</organism>
<evidence type="ECO:0000313" key="1">
    <source>
        <dbReference type="EMBL" id="RHZ77460.1"/>
    </source>
</evidence>
<gene>
    <name evidence="1" type="ORF">Glove_177g87</name>
</gene>
<dbReference type="EMBL" id="PQFF01000167">
    <property type="protein sequence ID" value="RHZ77460.1"/>
    <property type="molecule type" value="Genomic_DNA"/>
</dbReference>
<comment type="caution">
    <text evidence="1">The sequence shown here is derived from an EMBL/GenBank/DDBJ whole genome shotgun (WGS) entry which is preliminary data.</text>
</comment>
<evidence type="ECO:0000313" key="2">
    <source>
        <dbReference type="Proteomes" id="UP000266861"/>
    </source>
</evidence>
<name>A0A397IXS6_9GLOM</name>
<reference evidence="1 2" key="1">
    <citation type="submission" date="2018-08" db="EMBL/GenBank/DDBJ databases">
        <title>Genome and evolution of the arbuscular mycorrhizal fungus Diversispora epigaea (formerly Glomus versiforme) and its bacterial endosymbionts.</title>
        <authorList>
            <person name="Sun X."/>
            <person name="Fei Z."/>
            <person name="Harrison M."/>
        </authorList>
    </citation>
    <scope>NUCLEOTIDE SEQUENCE [LARGE SCALE GENOMIC DNA]</scope>
    <source>
        <strain evidence="1 2">IT104</strain>
    </source>
</reference>
<dbReference type="AlphaFoldDB" id="A0A397IXS6"/>
<protein>
    <submittedName>
        <fullName evidence="1">Uncharacterized protein</fullName>
    </submittedName>
</protein>
<proteinExistence type="predicted"/>
<sequence length="96" mass="10954">MKNQFIPKTKEKILYAHLWDPEKIDSIVKGESYLELKPAGGMAIGVRDADAVNAMLAHLETDNKYTRNGVMKSRSVWTIEGRNVVHPQNLERDWST</sequence>
<accession>A0A397IXS6</accession>